<feature type="compositionally biased region" description="Polar residues" evidence="1">
    <location>
        <begin position="119"/>
        <end position="129"/>
    </location>
</feature>
<dbReference type="AlphaFoldDB" id="A0A3M7TTS3"/>
<dbReference type="InterPro" id="IPR048447">
    <property type="entry name" value="DUF1980_C"/>
</dbReference>
<dbReference type="NCBIfam" id="TIGR03943">
    <property type="entry name" value="TIGR03943 family putative permease subunit"/>
    <property type="match status" value="1"/>
</dbReference>
<dbReference type="PANTHER" id="PTHR40047:SF1">
    <property type="entry name" value="UPF0703 PROTEIN YCGQ"/>
    <property type="match status" value="1"/>
</dbReference>
<evidence type="ECO:0000259" key="3">
    <source>
        <dbReference type="Pfam" id="PF09323"/>
    </source>
</evidence>
<dbReference type="Pfam" id="PF09323">
    <property type="entry name" value="DUF1980"/>
    <property type="match status" value="1"/>
</dbReference>
<sequence length="330" mass="37132">MKQYDASFHAFIQGIILIGFALLMLWLTISGNIIYYIAPKMMPFVYFALVTFFLLGTIQIFRSTRKEHDHEHGASCSCGHDHKIPGPPFVKLAIYSVFILPVLLGFVLPDRSLDSSAAQNRGMTLGSGNSPAVSAASPPSDQAEESGEPSRAEAYLEDPDAYMEELEEGSQDDGENTDELDEHYTIEDFYDQEGFDQYYVELAERLEHEDVITVTEENYLDIMTVMDVHLEKFIGKEIEMIGFAYREPDFDDNQLVAARFSMTCCTADAGVYGTLIDSDEAKDIEEDTWIHAYGTIEAGEYNGYRLPVISNAELTEVDEPDSPYVYPSFR</sequence>
<evidence type="ECO:0000313" key="6">
    <source>
        <dbReference type="Proteomes" id="UP000278746"/>
    </source>
</evidence>
<dbReference type="Pfam" id="PF21537">
    <property type="entry name" value="DUF1980_C"/>
    <property type="match status" value="1"/>
</dbReference>
<dbReference type="OrthoDB" id="9770408at2"/>
<comment type="caution">
    <text evidence="5">The sequence shown here is derived from an EMBL/GenBank/DDBJ whole genome shotgun (WGS) entry which is preliminary data.</text>
</comment>
<protein>
    <submittedName>
        <fullName evidence="5">TIGR03943 family protein</fullName>
    </submittedName>
</protein>
<keyword evidence="2" id="KW-1133">Transmembrane helix</keyword>
<feature type="region of interest" description="Disordered" evidence="1">
    <location>
        <begin position="119"/>
        <end position="152"/>
    </location>
</feature>
<feature type="compositionally biased region" description="Low complexity" evidence="1">
    <location>
        <begin position="130"/>
        <end position="140"/>
    </location>
</feature>
<keyword evidence="2" id="KW-0812">Transmembrane</keyword>
<dbReference type="InterPro" id="IPR052955">
    <property type="entry name" value="UPF0703_membrane_permease"/>
</dbReference>
<gene>
    <name evidence="5" type="ORF">EBO34_03575</name>
</gene>
<evidence type="ECO:0000256" key="2">
    <source>
        <dbReference type="SAM" id="Phobius"/>
    </source>
</evidence>
<feature type="domain" description="DUF1980" evidence="4">
    <location>
        <begin position="190"/>
        <end position="327"/>
    </location>
</feature>
<evidence type="ECO:0000313" key="5">
    <source>
        <dbReference type="EMBL" id="RNA69046.1"/>
    </source>
</evidence>
<evidence type="ECO:0000256" key="1">
    <source>
        <dbReference type="SAM" id="MobiDB-lite"/>
    </source>
</evidence>
<organism evidence="5 6">
    <name type="scientific">Alteribacter keqinensis</name>
    <dbReference type="NCBI Taxonomy" id="2483800"/>
    <lineage>
        <taxon>Bacteria</taxon>
        <taxon>Bacillati</taxon>
        <taxon>Bacillota</taxon>
        <taxon>Bacilli</taxon>
        <taxon>Bacillales</taxon>
        <taxon>Bacillaceae</taxon>
        <taxon>Alteribacter</taxon>
    </lineage>
</organism>
<feature type="domain" description="DUF1980" evidence="3">
    <location>
        <begin position="12"/>
        <end position="123"/>
    </location>
</feature>
<evidence type="ECO:0000259" key="4">
    <source>
        <dbReference type="Pfam" id="PF21537"/>
    </source>
</evidence>
<feature type="transmembrane region" description="Helical" evidence="2">
    <location>
        <begin position="44"/>
        <end position="61"/>
    </location>
</feature>
<proteinExistence type="predicted"/>
<feature type="transmembrane region" description="Helical" evidence="2">
    <location>
        <begin position="89"/>
        <end position="108"/>
    </location>
</feature>
<keyword evidence="2" id="KW-0472">Membrane</keyword>
<dbReference type="InterPro" id="IPR015402">
    <property type="entry name" value="DUF1980"/>
</dbReference>
<dbReference type="EMBL" id="RHIB01000001">
    <property type="protein sequence ID" value="RNA69046.1"/>
    <property type="molecule type" value="Genomic_DNA"/>
</dbReference>
<dbReference type="PANTHER" id="PTHR40047">
    <property type="entry name" value="UPF0703 PROTEIN YCGQ"/>
    <property type="match status" value="1"/>
</dbReference>
<dbReference type="Proteomes" id="UP000278746">
    <property type="component" value="Unassembled WGS sequence"/>
</dbReference>
<accession>A0A3M7TTS3</accession>
<name>A0A3M7TTS3_9BACI</name>
<reference evidence="5 6" key="1">
    <citation type="submission" date="2018-10" db="EMBL/GenBank/DDBJ databases">
        <title>Bacillus Keqinensis sp. nov., a moderately halophilic bacterium isolated from a saline-alkaline lake.</title>
        <authorList>
            <person name="Wang H."/>
        </authorList>
    </citation>
    <scope>NUCLEOTIDE SEQUENCE [LARGE SCALE GENOMIC DNA]</scope>
    <source>
        <strain evidence="5 6">KQ-3</strain>
    </source>
</reference>
<dbReference type="RefSeq" id="WP_122896568.1">
    <property type="nucleotide sequence ID" value="NZ_RHIB01000001.1"/>
</dbReference>
<feature type="transmembrane region" description="Helical" evidence="2">
    <location>
        <begin position="12"/>
        <end position="38"/>
    </location>
</feature>
<keyword evidence="6" id="KW-1185">Reference proteome</keyword>
<dbReference type="InterPro" id="IPR048493">
    <property type="entry name" value="DUF1980_N"/>
</dbReference>